<sequence>MDFHPSHHILSRQLVSKGGARLGDLSRVVNQLRAWEPAPKRQQNTNSTASNATSHLQSACDSAQLVSLSNVEGHSSFITENSAATLTLAPTLSVTTAKQPSSSSKVVLQRSLSALEQRNSPFGLQKQQKSSSQLTRILSYGFSDKALILPIFDTANTVAAAHQSLTRNLIPYCTADRHLAQKFPSNSSHGVHIFLDMSNIEISFQKALKKRYDLPDAARFSPLPRLNLHFLTELLLRGRPSRGLHVGCSILPGRKEPRYVQDLRDLGYQVDVRERKRVESNGHNVHRSKSSIVFASKSVSRYVEDLVDETLQTRLAEAVMEHFQEQGTIVLATGDAKPAQYSDGFFRYVERALRMGWNVELVAWQGSLSSSWKDVEWAATWGEKFRVIELDSFIYDLLEVQL</sequence>
<dbReference type="Proteomes" id="UP000243081">
    <property type="component" value="Unassembled WGS sequence"/>
</dbReference>
<evidence type="ECO:0008006" key="4">
    <source>
        <dbReference type="Google" id="ProtNLM"/>
    </source>
</evidence>
<feature type="region of interest" description="Disordered" evidence="1">
    <location>
        <begin position="35"/>
        <end position="54"/>
    </location>
</feature>
<evidence type="ECO:0000313" key="3">
    <source>
        <dbReference type="Proteomes" id="UP000243081"/>
    </source>
</evidence>
<reference evidence="2 3" key="1">
    <citation type="submission" date="2016-03" db="EMBL/GenBank/DDBJ databases">
        <title>Fine-scale spatial genetic structure of a fungal parasite of coffee scale insects.</title>
        <authorList>
            <person name="Jackson D."/>
            <person name="Zemenick K.A."/>
            <person name="Malloure B."/>
            <person name="Quandt C.A."/>
            <person name="James T.Y."/>
        </authorList>
    </citation>
    <scope>NUCLEOTIDE SEQUENCE [LARGE SCALE GENOMIC DNA]</scope>
    <source>
        <strain evidence="2 3">UM487</strain>
    </source>
</reference>
<comment type="caution">
    <text evidence="2">The sequence shown here is derived from an EMBL/GenBank/DDBJ whole genome shotgun (WGS) entry which is preliminary data.</text>
</comment>
<evidence type="ECO:0000256" key="1">
    <source>
        <dbReference type="SAM" id="MobiDB-lite"/>
    </source>
</evidence>
<accession>A0A179IV77</accession>
<feature type="compositionally biased region" description="Polar residues" evidence="1">
    <location>
        <begin position="41"/>
        <end position="54"/>
    </location>
</feature>
<gene>
    <name evidence="2" type="ORF">LLEC1_01316</name>
</gene>
<dbReference type="EMBL" id="LUKN01000006">
    <property type="protein sequence ID" value="OAR05982.1"/>
    <property type="molecule type" value="Genomic_DNA"/>
</dbReference>
<keyword evidence="3" id="KW-1185">Reference proteome</keyword>
<protein>
    <recommendedName>
        <fullName evidence="4">NYN domain-containing protein</fullName>
    </recommendedName>
</protein>
<organism evidence="2 3">
    <name type="scientific">Cordyceps confragosa</name>
    <name type="common">Lecanicillium lecanii</name>
    <dbReference type="NCBI Taxonomy" id="2714763"/>
    <lineage>
        <taxon>Eukaryota</taxon>
        <taxon>Fungi</taxon>
        <taxon>Dikarya</taxon>
        <taxon>Ascomycota</taxon>
        <taxon>Pezizomycotina</taxon>
        <taxon>Sordariomycetes</taxon>
        <taxon>Hypocreomycetidae</taxon>
        <taxon>Hypocreales</taxon>
        <taxon>Cordycipitaceae</taxon>
        <taxon>Akanthomyces</taxon>
    </lineage>
</organism>
<dbReference type="CDD" id="cd18724">
    <property type="entry name" value="PIN_LabA-like"/>
    <property type="match status" value="1"/>
</dbReference>
<evidence type="ECO:0000313" key="2">
    <source>
        <dbReference type="EMBL" id="OAR05982.1"/>
    </source>
</evidence>
<name>A0A179IV77_CORDF</name>
<proteinExistence type="predicted"/>
<dbReference type="AlphaFoldDB" id="A0A179IV77"/>
<dbReference type="OrthoDB" id="5590473at2759"/>
<dbReference type="Gene3D" id="3.40.50.1010">
    <property type="entry name" value="5'-nuclease"/>
    <property type="match status" value="1"/>
</dbReference>